<evidence type="ECO:0000313" key="9">
    <source>
        <dbReference type="Proteomes" id="UP001108240"/>
    </source>
</evidence>
<dbReference type="PRINTS" id="PR01697">
    <property type="entry name" value="PARVALBUMIN"/>
</dbReference>
<comment type="similarity">
    <text evidence="5">Belongs to the calcineurin regulatory subunit family.</text>
</comment>
<feature type="region of interest" description="Disordered" evidence="6">
    <location>
        <begin position="87"/>
        <end position="134"/>
    </location>
</feature>
<dbReference type="GeneTree" id="ENSGT00940000156530"/>
<reference evidence="8" key="2">
    <citation type="submission" date="2025-09" db="UniProtKB">
        <authorList>
            <consortium name="Ensembl"/>
        </authorList>
    </citation>
    <scope>IDENTIFICATION</scope>
</reference>
<dbReference type="PROSITE" id="PS50222">
    <property type="entry name" value="EF_HAND_2"/>
    <property type="match status" value="3"/>
</dbReference>
<evidence type="ECO:0000259" key="7">
    <source>
        <dbReference type="PROSITE" id="PS50222"/>
    </source>
</evidence>
<dbReference type="SUPFAM" id="SSF47473">
    <property type="entry name" value="EF-hand"/>
    <property type="match status" value="1"/>
</dbReference>
<accession>A0A9J8DMQ7</accession>
<dbReference type="PROSITE" id="PS00018">
    <property type="entry name" value="EF_HAND_1"/>
    <property type="match status" value="3"/>
</dbReference>
<dbReference type="PANTHER" id="PTHR45942">
    <property type="entry name" value="PROTEIN PHOSPATASE 3 REGULATORY SUBUNIT B ALPHA ISOFORM TYPE 1"/>
    <property type="match status" value="1"/>
</dbReference>
<keyword evidence="3" id="KW-0106">Calcium</keyword>
<dbReference type="GO" id="GO:0005509">
    <property type="term" value="F:calcium ion binding"/>
    <property type="evidence" value="ECO:0007669"/>
    <property type="project" value="InterPro"/>
</dbReference>
<dbReference type="SMART" id="SM00054">
    <property type="entry name" value="EFh"/>
    <property type="match status" value="4"/>
</dbReference>
<evidence type="ECO:0000256" key="4">
    <source>
        <dbReference type="ARBA" id="ARBA00023754"/>
    </source>
</evidence>
<evidence type="ECO:0000256" key="6">
    <source>
        <dbReference type="SAM" id="MobiDB-lite"/>
    </source>
</evidence>
<dbReference type="Proteomes" id="UP001108240">
    <property type="component" value="Unplaced"/>
</dbReference>
<evidence type="ECO:0000256" key="3">
    <source>
        <dbReference type="ARBA" id="ARBA00022837"/>
    </source>
</evidence>
<comment type="function">
    <text evidence="4">Regulatory subunit of calcineurin, a calcium-dependent, calmodulin stimulated protein phosphatase. Confers calcium sensitivity.</text>
</comment>
<evidence type="ECO:0000256" key="2">
    <source>
        <dbReference type="ARBA" id="ARBA00022737"/>
    </source>
</evidence>
<reference evidence="8" key="1">
    <citation type="submission" date="2025-08" db="UniProtKB">
        <authorList>
            <consortium name="Ensembl"/>
        </authorList>
    </citation>
    <scope>IDENTIFICATION</scope>
</reference>
<dbReference type="FunFam" id="1.10.238.10:FF:000047">
    <property type="entry name" value="Calcineurin subunit B type 1"/>
    <property type="match status" value="1"/>
</dbReference>
<name>A0A9J8DMQ7_CYPCA</name>
<sequence length="333" mass="37013">MADVPAIINIAISLKIQPNDGPVFYKVDGTRFGQSRTIKLLTGSKYKIEVIVKPGSAEAATMGIGGKSFPLEQQSKDEEQIVYNGTYDTEGVPHTKSGDRQPVQVSVEPLQSIRHPSTESPRTKSERRATASNVISLRKITVTDSVRPVPRDSAQGEDNPGDRMGNEASYPLEMCSHFDADEIKRLGKRFKKLDLDNSGSLSVEEFMSLPELQQNPLVQRVIDIFDTDGNGEVDFKEFIEGVSQFSVKGDKEQKLRFAFRIYDMDKDGYISNGELFQVLKMMVGNNLKDTQLQQIVDKTIINADKDGDGRISFEEFCAVVGGLDIHKKMVVDV</sequence>
<dbReference type="InterPro" id="IPR029204">
    <property type="entry name" value="CNRIP1"/>
</dbReference>
<feature type="domain" description="EF-hand" evidence="7">
    <location>
        <begin position="250"/>
        <end position="285"/>
    </location>
</feature>
<dbReference type="Pfam" id="PF13499">
    <property type="entry name" value="EF-hand_7"/>
    <property type="match status" value="2"/>
</dbReference>
<proteinExistence type="inferred from homology"/>
<evidence type="ECO:0000256" key="1">
    <source>
        <dbReference type="ARBA" id="ARBA00022723"/>
    </source>
</evidence>
<feature type="region of interest" description="Disordered" evidence="6">
    <location>
        <begin position="145"/>
        <end position="164"/>
    </location>
</feature>
<keyword evidence="9" id="KW-1185">Reference proteome</keyword>
<keyword evidence="2" id="KW-0677">Repeat</keyword>
<dbReference type="AlphaFoldDB" id="A0A9J8DMQ7"/>
<feature type="domain" description="EF-hand" evidence="7">
    <location>
        <begin position="291"/>
        <end position="326"/>
    </location>
</feature>
<evidence type="ECO:0000313" key="8">
    <source>
        <dbReference type="Ensembl" id="ENSCCRP00000180840.1"/>
    </source>
</evidence>
<dbReference type="InterPro" id="IPR011992">
    <property type="entry name" value="EF-hand-dom_pair"/>
</dbReference>
<dbReference type="OMA" id="MAVWVEE"/>
<dbReference type="Gene3D" id="1.10.238.10">
    <property type="entry name" value="EF-hand"/>
    <property type="match status" value="1"/>
</dbReference>
<dbReference type="InterPro" id="IPR002048">
    <property type="entry name" value="EF_hand_dom"/>
</dbReference>
<organism evidence="8 9">
    <name type="scientific">Cyprinus carpio carpio</name>
    <dbReference type="NCBI Taxonomy" id="630221"/>
    <lineage>
        <taxon>Eukaryota</taxon>
        <taxon>Metazoa</taxon>
        <taxon>Chordata</taxon>
        <taxon>Craniata</taxon>
        <taxon>Vertebrata</taxon>
        <taxon>Euteleostomi</taxon>
        <taxon>Actinopterygii</taxon>
        <taxon>Neopterygii</taxon>
        <taxon>Teleostei</taxon>
        <taxon>Ostariophysi</taxon>
        <taxon>Cypriniformes</taxon>
        <taxon>Cyprinidae</taxon>
        <taxon>Cyprininae</taxon>
        <taxon>Cyprinus</taxon>
    </lineage>
</organism>
<dbReference type="InterPro" id="IPR018247">
    <property type="entry name" value="EF_Hand_1_Ca_BS"/>
</dbReference>
<feature type="domain" description="EF-hand" evidence="7">
    <location>
        <begin position="213"/>
        <end position="248"/>
    </location>
</feature>
<keyword evidence="1" id="KW-0479">Metal-binding</keyword>
<protein>
    <submittedName>
        <fullName evidence="8">Protein phosphatase 3 (formerly 2B), regulatory s1ubunit B, alpha isoform, b</fullName>
    </submittedName>
</protein>
<dbReference type="Ensembl" id="ENSCCRT00000129010.1">
    <property type="protein sequence ID" value="ENSCCRP00000180840.1"/>
    <property type="gene ID" value="ENSCCRG00000061499.1"/>
</dbReference>
<evidence type="ECO:0000256" key="5">
    <source>
        <dbReference type="ARBA" id="ARBA00023774"/>
    </source>
</evidence>
<dbReference type="Pfam" id="PF15043">
    <property type="entry name" value="CNRIP1"/>
    <property type="match status" value="1"/>
</dbReference>
<dbReference type="CDD" id="cd00051">
    <property type="entry name" value="EFh"/>
    <property type="match status" value="1"/>
</dbReference>